<evidence type="ECO:0000313" key="3">
    <source>
        <dbReference type="Proteomes" id="UP001501237"/>
    </source>
</evidence>
<reference evidence="3" key="1">
    <citation type="journal article" date="2019" name="Int. J. Syst. Evol. Microbiol.">
        <title>The Global Catalogue of Microorganisms (GCM) 10K type strain sequencing project: providing services to taxonomists for standard genome sequencing and annotation.</title>
        <authorList>
            <consortium name="The Broad Institute Genomics Platform"/>
            <consortium name="The Broad Institute Genome Sequencing Center for Infectious Disease"/>
            <person name="Wu L."/>
            <person name="Ma J."/>
        </authorList>
    </citation>
    <scope>NUCLEOTIDE SEQUENCE [LARGE SCALE GENOMIC DNA]</scope>
    <source>
        <strain evidence="3">JCM 9377</strain>
    </source>
</reference>
<dbReference type="Gene3D" id="3.40.50.360">
    <property type="match status" value="1"/>
</dbReference>
<comment type="caution">
    <text evidence="2">The sequence shown here is derived from an EMBL/GenBank/DDBJ whole genome shotgun (WGS) entry which is preliminary data.</text>
</comment>
<organism evidence="2 3">
    <name type="scientific">Actinocorallia longicatena</name>
    <dbReference type="NCBI Taxonomy" id="111803"/>
    <lineage>
        <taxon>Bacteria</taxon>
        <taxon>Bacillati</taxon>
        <taxon>Actinomycetota</taxon>
        <taxon>Actinomycetes</taxon>
        <taxon>Streptosporangiales</taxon>
        <taxon>Thermomonosporaceae</taxon>
        <taxon>Actinocorallia</taxon>
    </lineage>
</organism>
<dbReference type="InterPro" id="IPR029039">
    <property type="entry name" value="Flavoprotein-like_sf"/>
</dbReference>
<dbReference type="RefSeq" id="WP_344829143.1">
    <property type="nucleotide sequence ID" value="NZ_BAAAUV010000007.1"/>
</dbReference>
<gene>
    <name evidence="2" type="ORF">GCM10010468_34140</name>
</gene>
<protein>
    <submittedName>
        <fullName evidence="2">NAD(P)H-dependent oxidoreductase</fullName>
    </submittedName>
</protein>
<dbReference type="PANTHER" id="PTHR30543:SF21">
    <property type="entry name" value="NAD(P)H-DEPENDENT FMN REDUCTASE LOT6"/>
    <property type="match status" value="1"/>
</dbReference>
<dbReference type="EMBL" id="BAAAUV010000007">
    <property type="protein sequence ID" value="GAA3213798.1"/>
    <property type="molecule type" value="Genomic_DNA"/>
</dbReference>
<proteinExistence type="predicted"/>
<feature type="domain" description="NADPH-dependent FMN reductase-like" evidence="1">
    <location>
        <begin position="7"/>
        <end position="151"/>
    </location>
</feature>
<keyword evidence="3" id="KW-1185">Reference proteome</keyword>
<sequence>MSDNELRLAVIISSVRDGRYAPLVAGWFLDHAADSAFELDVIDLIDVDLPLNTPAHGGEASDRAKAALADVTPVLERADAFIVITPEYNHSYPAALKNLIDWHSTQWQAKPVGIVSYGGFSGGIRATEHLRHVFAELHAVTLRDAVSIPAAYAAFDEDGRMKEPEVQNTFAKALMVQLDWWARALRDARTARPFQLS</sequence>
<evidence type="ECO:0000259" key="1">
    <source>
        <dbReference type="Pfam" id="PF03358"/>
    </source>
</evidence>
<dbReference type="Proteomes" id="UP001501237">
    <property type="component" value="Unassembled WGS sequence"/>
</dbReference>
<dbReference type="Pfam" id="PF03358">
    <property type="entry name" value="FMN_red"/>
    <property type="match status" value="1"/>
</dbReference>
<dbReference type="SUPFAM" id="SSF52218">
    <property type="entry name" value="Flavoproteins"/>
    <property type="match status" value="1"/>
</dbReference>
<dbReference type="PANTHER" id="PTHR30543">
    <property type="entry name" value="CHROMATE REDUCTASE"/>
    <property type="match status" value="1"/>
</dbReference>
<dbReference type="InterPro" id="IPR005025">
    <property type="entry name" value="FMN_Rdtase-like_dom"/>
</dbReference>
<dbReference type="InterPro" id="IPR050712">
    <property type="entry name" value="NAD(P)H-dep_reductase"/>
</dbReference>
<accession>A0ABP6QD34</accession>
<evidence type="ECO:0000313" key="2">
    <source>
        <dbReference type="EMBL" id="GAA3213798.1"/>
    </source>
</evidence>
<name>A0ABP6QD34_9ACTN</name>